<dbReference type="PANTHER" id="PTHR30627">
    <property type="entry name" value="PEPTIDOGLYCAN D,D-TRANSPEPTIDASE"/>
    <property type="match status" value="1"/>
</dbReference>
<dbReference type="STRING" id="1817883.A3G31_09135"/>
<dbReference type="EMBL" id="MGDI01000028">
    <property type="protein sequence ID" value="OGL53056.1"/>
    <property type="molecule type" value="Genomic_DNA"/>
</dbReference>
<accession>A0A1F7SGY7</accession>
<feature type="domain" description="Penicillin-binding protein transpeptidase" evidence="4">
    <location>
        <begin position="246"/>
        <end position="552"/>
    </location>
</feature>
<evidence type="ECO:0000313" key="7">
    <source>
        <dbReference type="Proteomes" id="UP000178082"/>
    </source>
</evidence>
<evidence type="ECO:0008006" key="8">
    <source>
        <dbReference type="Google" id="ProtNLM"/>
    </source>
</evidence>
<feature type="transmembrane region" description="Helical" evidence="3">
    <location>
        <begin position="12"/>
        <end position="33"/>
    </location>
</feature>
<dbReference type="GO" id="GO:0008658">
    <property type="term" value="F:penicillin binding"/>
    <property type="evidence" value="ECO:0007669"/>
    <property type="project" value="InterPro"/>
</dbReference>
<dbReference type="InterPro" id="IPR050515">
    <property type="entry name" value="Beta-lactam/transpept"/>
</dbReference>
<evidence type="ECO:0000256" key="1">
    <source>
        <dbReference type="ARBA" id="ARBA00004370"/>
    </source>
</evidence>
<protein>
    <recommendedName>
        <fullName evidence="8">Penicillin-binding protein</fullName>
    </recommendedName>
</protein>
<sequence>MTNGNTENIKKRIFIVFSFLSVLYLCAFLRDFYLQIIEHKILKERADKQTTQKIVINPVRGIVFDRNYRSLAVSIDVNSVYANPLKIKNPQKVAEVISQLLGVNRKSLESRLNSMRNDKKTFAWIKRKITDDEFKRLERVKPKGVDFVKESQRFYPKEELASQFIGFTGIDNDGLEGIERLFEKFIKGESGIRVVTEKDAKGRSVYVFEKPRSEGKNIVLTIDENIQYIVQSELEKRVEKVKASGGCAVVMNPMNGDILAMASMPKFNANQINQYSPSDRRNKVISDPYEPGSTFKVITACAALEESVAKPDTVLDCSNGFIQVANKRIRDVHKYGKLTFEQVIQKSSNVGTIKLGMMLGPSQLYKYISLFGVGQRTGIGLYGESPGIMRSPEKWSGTSIGAIPIGQEVSVTPLQLALIYSVIANGGILYKPRIALRIEDSEKNIIKEFNPEIKRRVVSEKTAKILSSILKGVVSEEGTGNLAKVKGFQVAGKTGTAQKAKRGGGGYLSNKYVSSFVGYLPADKPAVTILVTIDEPSTAHYGGIIAAPAFSRMADRIMRYLNIKQGEETPAIPMIVEAENRLPDGLVFSKLEKTKKSNGKNLPVRNRNL</sequence>
<feature type="domain" description="Penicillin-binding protein dimerisation" evidence="5">
    <location>
        <begin position="56"/>
        <end position="204"/>
    </location>
</feature>
<comment type="caution">
    <text evidence="6">The sequence shown here is derived from an EMBL/GenBank/DDBJ whole genome shotgun (WGS) entry which is preliminary data.</text>
</comment>
<dbReference type="InterPro" id="IPR036138">
    <property type="entry name" value="PBP_dimer_sf"/>
</dbReference>
<dbReference type="AlphaFoldDB" id="A0A1F7SGY7"/>
<evidence type="ECO:0000313" key="6">
    <source>
        <dbReference type="EMBL" id="OGL53056.1"/>
    </source>
</evidence>
<dbReference type="SUPFAM" id="SSF56601">
    <property type="entry name" value="beta-lactamase/transpeptidase-like"/>
    <property type="match status" value="1"/>
</dbReference>
<dbReference type="InterPro" id="IPR005311">
    <property type="entry name" value="PBP_dimer"/>
</dbReference>
<dbReference type="Gene3D" id="3.40.710.10">
    <property type="entry name" value="DD-peptidase/beta-lactamase superfamily"/>
    <property type="match status" value="1"/>
</dbReference>
<comment type="subcellular location">
    <subcellularLocation>
        <location evidence="1">Membrane</location>
    </subcellularLocation>
</comment>
<dbReference type="SUPFAM" id="SSF56519">
    <property type="entry name" value="Penicillin binding protein dimerisation domain"/>
    <property type="match status" value="1"/>
</dbReference>
<gene>
    <name evidence="6" type="ORF">A3G31_09135</name>
</gene>
<dbReference type="Gene3D" id="3.30.450.330">
    <property type="match status" value="1"/>
</dbReference>
<dbReference type="Gene3D" id="1.10.150.770">
    <property type="match status" value="1"/>
</dbReference>
<dbReference type="Gene3D" id="3.90.1310.10">
    <property type="entry name" value="Penicillin-binding protein 2a (Domain 2)"/>
    <property type="match status" value="1"/>
</dbReference>
<organism evidence="6 7">
    <name type="scientific">Candidatus Schekmanbacteria bacterium RIFCSPLOWO2_12_FULL_38_15</name>
    <dbReference type="NCBI Taxonomy" id="1817883"/>
    <lineage>
        <taxon>Bacteria</taxon>
        <taxon>Candidatus Schekmaniibacteriota</taxon>
    </lineage>
</organism>
<keyword evidence="3" id="KW-0812">Transmembrane</keyword>
<keyword evidence="2 3" id="KW-0472">Membrane</keyword>
<proteinExistence type="predicted"/>
<keyword evidence="3" id="KW-1133">Transmembrane helix</keyword>
<evidence type="ECO:0000259" key="4">
    <source>
        <dbReference type="Pfam" id="PF00905"/>
    </source>
</evidence>
<dbReference type="InterPro" id="IPR001460">
    <property type="entry name" value="PCN-bd_Tpept"/>
</dbReference>
<dbReference type="GO" id="GO:0071555">
    <property type="term" value="P:cell wall organization"/>
    <property type="evidence" value="ECO:0007669"/>
    <property type="project" value="TreeGrafter"/>
</dbReference>
<evidence type="ECO:0000256" key="3">
    <source>
        <dbReference type="SAM" id="Phobius"/>
    </source>
</evidence>
<dbReference type="Proteomes" id="UP000178082">
    <property type="component" value="Unassembled WGS sequence"/>
</dbReference>
<evidence type="ECO:0000256" key="2">
    <source>
        <dbReference type="ARBA" id="ARBA00023136"/>
    </source>
</evidence>
<dbReference type="InterPro" id="IPR012338">
    <property type="entry name" value="Beta-lactam/transpept-like"/>
</dbReference>
<name>A0A1F7SGY7_9BACT</name>
<dbReference type="GO" id="GO:0005886">
    <property type="term" value="C:plasma membrane"/>
    <property type="evidence" value="ECO:0007669"/>
    <property type="project" value="TreeGrafter"/>
</dbReference>
<dbReference type="Pfam" id="PF03717">
    <property type="entry name" value="PBP_dimer"/>
    <property type="match status" value="1"/>
</dbReference>
<dbReference type="PANTHER" id="PTHR30627:SF1">
    <property type="entry name" value="PEPTIDOGLYCAN D,D-TRANSPEPTIDASE FTSI"/>
    <property type="match status" value="1"/>
</dbReference>
<reference evidence="6 7" key="1">
    <citation type="journal article" date="2016" name="Nat. Commun.">
        <title>Thousands of microbial genomes shed light on interconnected biogeochemical processes in an aquifer system.</title>
        <authorList>
            <person name="Anantharaman K."/>
            <person name="Brown C.T."/>
            <person name="Hug L.A."/>
            <person name="Sharon I."/>
            <person name="Castelle C.J."/>
            <person name="Probst A.J."/>
            <person name="Thomas B.C."/>
            <person name="Singh A."/>
            <person name="Wilkins M.J."/>
            <person name="Karaoz U."/>
            <person name="Brodie E.L."/>
            <person name="Williams K.H."/>
            <person name="Hubbard S.S."/>
            <person name="Banfield J.F."/>
        </authorList>
    </citation>
    <scope>NUCLEOTIDE SEQUENCE [LARGE SCALE GENOMIC DNA]</scope>
</reference>
<dbReference type="Pfam" id="PF00905">
    <property type="entry name" value="Transpeptidase"/>
    <property type="match status" value="1"/>
</dbReference>
<evidence type="ECO:0000259" key="5">
    <source>
        <dbReference type="Pfam" id="PF03717"/>
    </source>
</evidence>